<dbReference type="RefSeq" id="WP_108128227.1">
    <property type="nucleotide sequence ID" value="NZ_QBKP01000003.1"/>
</dbReference>
<proteinExistence type="predicted"/>
<dbReference type="InterPro" id="IPR011008">
    <property type="entry name" value="Dimeric_a/b-barrel"/>
</dbReference>
<dbReference type="EMBL" id="QBKP01000003">
    <property type="protein sequence ID" value="PTX51710.1"/>
    <property type="molecule type" value="Genomic_DNA"/>
</dbReference>
<gene>
    <name evidence="1" type="ORF">C8N34_103212</name>
</gene>
<dbReference type="SUPFAM" id="SSF54909">
    <property type="entry name" value="Dimeric alpha+beta barrel"/>
    <property type="match status" value="1"/>
</dbReference>
<evidence type="ECO:0000313" key="1">
    <source>
        <dbReference type="EMBL" id="PTX51710.1"/>
    </source>
</evidence>
<evidence type="ECO:0000313" key="2">
    <source>
        <dbReference type="Proteomes" id="UP000244224"/>
    </source>
</evidence>
<dbReference type="AlphaFoldDB" id="A0A2T6B6L8"/>
<dbReference type="Proteomes" id="UP000244224">
    <property type="component" value="Unassembled WGS sequence"/>
</dbReference>
<name>A0A2T6B6L8_9RHOB</name>
<organism evidence="1 2">
    <name type="scientific">Gemmobacter caeni</name>
    <dbReference type="NCBI Taxonomy" id="589035"/>
    <lineage>
        <taxon>Bacteria</taxon>
        <taxon>Pseudomonadati</taxon>
        <taxon>Pseudomonadota</taxon>
        <taxon>Alphaproteobacteria</taxon>
        <taxon>Rhodobacterales</taxon>
        <taxon>Paracoccaceae</taxon>
        <taxon>Gemmobacter</taxon>
    </lineage>
</organism>
<comment type="caution">
    <text evidence="1">The sequence shown here is derived from an EMBL/GenBank/DDBJ whole genome shotgun (WGS) entry which is preliminary data.</text>
</comment>
<reference evidence="1 2" key="1">
    <citation type="submission" date="2018-04" db="EMBL/GenBank/DDBJ databases">
        <title>Genomic Encyclopedia of Archaeal and Bacterial Type Strains, Phase II (KMG-II): from individual species to whole genera.</title>
        <authorList>
            <person name="Goeker M."/>
        </authorList>
    </citation>
    <scope>NUCLEOTIDE SEQUENCE [LARGE SCALE GENOMIC DNA]</scope>
    <source>
        <strain evidence="1 2">DSM 21823</strain>
    </source>
</reference>
<protein>
    <recommendedName>
        <fullName evidence="3">Antibiotic biosynthesis monooxygenase</fullName>
    </recommendedName>
</protein>
<dbReference type="OrthoDB" id="1453400at2"/>
<sequence length="108" mass="11589">MRQTLSTPVAIAEIVQFHLVEGTQTAQFLAAAKGSAALVKAQPGFLARHLMQGEDGSWTDLVLWADLTAARTAATAVVKDPAFAPFMALIDGASVRMRHDRVIWSLAD</sequence>
<keyword evidence="2" id="KW-1185">Reference proteome</keyword>
<accession>A0A2T6B6L8</accession>
<dbReference type="Gene3D" id="3.30.70.100">
    <property type="match status" value="1"/>
</dbReference>
<evidence type="ECO:0008006" key="3">
    <source>
        <dbReference type="Google" id="ProtNLM"/>
    </source>
</evidence>